<keyword evidence="1" id="KW-0067">ATP-binding</keyword>
<dbReference type="SUPFAM" id="SSF56059">
    <property type="entry name" value="Glutathione synthetase ATP-binding domain-like"/>
    <property type="match status" value="1"/>
</dbReference>
<keyword evidence="1" id="KW-0547">Nucleotide-binding</keyword>
<evidence type="ECO:0000313" key="3">
    <source>
        <dbReference type="EMBL" id="MFE1753634.1"/>
    </source>
</evidence>
<reference evidence="3 4" key="1">
    <citation type="submission" date="2024-09" db="EMBL/GenBank/DDBJ databases">
        <title>The Natural Products Discovery Center: Release of the First 8490 Sequenced Strains for Exploring Actinobacteria Biosynthetic Diversity.</title>
        <authorList>
            <person name="Kalkreuter E."/>
            <person name="Kautsar S.A."/>
            <person name="Yang D."/>
            <person name="Bader C.D."/>
            <person name="Teijaro C.N."/>
            <person name="Fluegel L."/>
            <person name="Davis C.M."/>
            <person name="Simpson J.R."/>
            <person name="Lauterbach L."/>
            <person name="Steele A.D."/>
            <person name="Gui C."/>
            <person name="Meng S."/>
            <person name="Li G."/>
            <person name="Viehrig K."/>
            <person name="Ye F."/>
            <person name="Su P."/>
            <person name="Kiefer A.F."/>
            <person name="Nichols A."/>
            <person name="Cepeda A.J."/>
            <person name="Yan W."/>
            <person name="Fan B."/>
            <person name="Jiang Y."/>
            <person name="Adhikari A."/>
            <person name="Zheng C.-J."/>
            <person name="Schuster L."/>
            <person name="Cowan T.M."/>
            <person name="Smanski M.J."/>
            <person name="Chevrette M.G."/>
            <person name="De Carvalho L.P.S."/>
            <person name="Shen B."/>
        </authorList>
    </citation>
    <scope>NUCLEOTIDE SEQUENCE [LARGE SCALE GENOMIC DNA]</scope>
    <source>
        <strain evidence="3 4">NPDC059500</strain>
    </source>
</reference>
<sequence>MPLLDTSVPAVLLRIDRNPFHHGTLGAARSLGRAGVEVHVVADSAESPVCRSRFVHHLHAPPPPGAGARDVAVALRRVAAHIARPAVLVPLDDASAVAVGRAHRELAPHYLLPDTPGVLPEHVADKAALAAMCASAGITHPLTLIPDSPAQAAGAARRLGLPMVAKWSRPWLLPAGRGLRSTVLVDSAQQARELYLRAGEAGSPLLLQRYLPPGRDRDWFFHGYADRSGAVRASGSGRKRRAWPRMTGLTSVGCWTSNQRVRALAERLTGELDYRGVFDLDFRRCDVTGRYHLLDFNPRPGAQFRLFTDAAGLDVVRALHLDLTRRPLREGAPQEGRMFVVENYAPFTALRTVRHERELAWHAPDDPAPGRALWALWYRHVSRRIRERLVPLPAQAARRPLPALRSPAVLTDDKEESSH</sequence>
<dbReference type="RefSeq" id="WP_381806613.1">
    <property type="nucleotide sequence ID" value="NZ_JBHYTS010000042.1"/>
</dbReference>
<organism evidence="3 4">
    <name type="scientific">Streptomyces anandii</name>
    <dbReference type="NCBI Taxonomy" id="285454"/>
    <lineage>
        <taxon>Bacteria</taxon>
        <taxon>Bacillati</taxon>
        <taxon>Actinomycetota</taxon>
        <taxon>Actinomycetes</taxon>
        <taxon>Kitasatosporales</taxon>
        <taxon>Streptomycetaceae</taxon>
        <taxon>Streptomyces</taxon>
    </lineage>
</organism>
<dbReference type="Gene3D" id="3.30.470.20">
    <property type="entry name" value="ATP-grasp fold, B domain"/>
    <property type="match status" value="1"/>
</dbReference>
<gene>
    <name evidence="3" type="ORF">ACFW88_24360</name>
</gene>
<name>A0ABW6HAI1_9ACTN</name>
<accession>A0ABW6HAI1</accession>
<dbReference type="PROSITE" id="PS50975">
    <property type="entry name" value="ATP_GRASP"/>
    <property type="match status" value="1"/>
</dbReference>
<dbReference type="EMBL" id="JBHYTS010000042">
    <property type="protein sequence ID" value="MFE1753634.1"/>
    <property type="molecule type" value="Genomic_DNA"/>
</dbReference>
<comment type="caution">
    <text evidence="3">The sequence shown here is derived from an EMBL/GenBank/DDBJ whole genome shotgun (WGS) entry which is preliminary data.</text>
</comment>
<keyword evidence="4" id="KW-1185">Reference proteome</keyword>
<evidence type="ECO:0000256" key="1">
    <source>
        <dbReference type="PROSITE-ProRule" id="PRU00409"/>
    </source>
</evidence>
<evidence type="ECO:0000259" key="2">
    <source>
        <dbReference type="PROSITE" id="PS50975"/>
    </source>
</evidence>
<proteinExistence type="predicted"/>
<protein>
    <submittedName>
        <fullName evidence="3">ATP-grasp domain-containing protein</fullName>
    </submittedName>
</protein>
<dbReference type="Proteomes" id="UP001599756">
    <property type="component" value="Unassembled WGS sequence"/>
</dbReference>
<feature type="domain" description="ATP-grasp" evidence="2">
    <location>
        <begin position="130"/>
        <end position="324"/>
    </location>
</feature>
<dbReference type="InterPro" id="IPR011761">
    <property type="entry name" value="ATP-grasp"/>
</dbReference>
<evidence type="ECO:0000313" key="4">
    <source>
        <dbReference type="Proteomes" id="UP001599756"/>
    </source>
</evidence>